<organism evidence="2 3">
    <name type="scientific">Holdemanella biformis</name>
    <dbReference type="NCBI Taxonomy" id="1735"/>
    <lineage>
        <taxon>Bacteria</taxon>
        <taxon>Bacillati</taxon>
        <taxon>Bacillota</taxon>
        <taxon>Erysipelotrichia</taxon>
        <taxon>Erysipelotrichales</taxon>
        <taxon>Erysipelotrichaceae</taxon>
        <taxon>Holdemanella</taxon>
    </lineage>
</organism>
<dbReference type="InterPro" id="IPR004843">
    <property type="entry name" value="Calcineurin-like_PHP"/>
</dbReference>
<sequence>MTKLQKQMFIIIGILFVIVFSMAASISIAKNVEPDNLIVQYKTLQDTKIPESMNDVSIVYFTDLQYGKFENKKRANKLFDKIEHLDPDIIIFGGDLFDESCQMSQEDIDYITNKLSNINAPLGKFCVLGEKDEANNDIVRSILNQSQFEILENETILLSNQKSDGITLSALSNTPDPSKITAADTQYNLLVTHMPDTLINEELSTKFISLALCGHSHGTQITFPILGGYKSIDGAKSLNRSRAKKLSFPYIISSGVGCTHTNLRFMAKPEIYYFMLQSK</sequence>
<reference evidence="2 3" key="1">
    <citation type="submission" date="2018-08" db="EMBL/GenBank/DDBJ databases">
        <title>A genome reference for cultivated species of the human gut microbiota.</title>
        <authorList>
            <person name="Zou Y."/>
            <person name="Xue W."/>
            <person name="Luo G."/>
        </authorList>
    </citation>
    <scope>NUCLEOTIDE SEQUENCE [LARGE SCALE GENOMIC DNA]</scope>
    <source>
        <strain evidence="2 3">AF15-20</strain>
    </source>
</reference>
<dbReference type="EMBL" id="QRYQ01000002">
    <property type="protein sequence ID" value="RGU93755.1"/>
    <property type="molecule type" value="Genomic_DNA"/>
</dbReference>
<dbReference type="GO" id="GO:0008758">
    <property type="term" value="F:UDP-2,3-diacylglucosamine hydrolase activity"/>
    <property type="evidence" value="ECO:0007669"/>
    <property type="project" value="TreeGrafter"/>
</dbReference>
<evidence type="ECO:0000313" key="2">
    <source>
        <dbReference type="EMBL" id="RGU93755.1"/>
    </source>
</evidence>
<dbReference type="AlphaFoldDB" id="A0A395WBE5"/>
<dbReference type="GO" id="GO:0009245">
    <property type="term" value="P:lipid A biosynthetic process"/>
    <property type="evidence" value="ECO:0007669"/>
    <property type="project" value="TreeGrafter"/>
</dbReference>
<evidence type="ECO:0000313" key="3">
    <source>
        <dbReference type="Proteomes" id="UP000265489"/>
    </source>
</evidence>
<gene>
    <name evidence="2" type="ORF">DWW32_01715</name>
</gene>
<dbReference type="InterPro" id="IPR029052">
    <property type="entry name" value="Metallo-depent_PP-like"/>
</dbReference>
<dbReference type="GeneID" id="66578556"/>
<dbReference type="PANTHER" id="PTHR31302">
    <property type="entry name" value="TRANSMEMBRANE PROTEIN WITH METALLOPHOSPHOESTERASE DOMAIN-RELATED"/>
    <property type="match status" value="1"/>
</dbReference>
<dbReference type="SUPFAM" id="SSF56300">
    <property type="entry name" value="Metallo-dependent phosphatases"/>
    <property type="match status" value="1"/>
</dbReference>
<dbReference type="Pfam" id="PF00149">
    <property type="entry name" value="Metallophos"/>
    <property type="match status" value="1"/>
</dbReference>
<proteinExistence type="predicted"/>
<dbReference type="RefSeq" id="WP_118324536.1">
    <property type="nucleotide sequence ID" value="NZ_CATXNH010000007.1"/>
</dbReference>
<protein>
    <recommendedName>
        <fullName evidence="1">Calcineurin-like phosphoesterase domain-containing protein</fullName>
    </recommendedName>
</protein>
<dbReference type="PANTHER" id="PTHR31302:SF32">
    <property type="entry name" value="PHOSPHOESTERASE"/>
    <property type="match status" value="1"/>
</dbReference>
<dbReference type="InterPro" id="IPR051158">
    <property type="entry name" value="Metallophosphoesterase_sf"/>
</dbReference>
<evidence type="ECO:0000259" key="1">
    <source>
        <dbReference type="Pfam" id="PF00149"/>
    </source>
</evidence>
<comment type="caution">
    <text evidence="2">The sequence shown here is derived from an EMBL/GenBank/DDBJ whole genome shotgun (WGS) entry which is preliminary data.</text>
</comment>
<feature type="domain" description="Calcineurin-like phosphoesterase" evidence="1">
    <location>
        <begin position="58"/>
        <end position="217"/>
    </location>
</feature>
<name>A0A395WBE5_9FIRM</name>
<dbReference type="Proteomes" id="UP000265489">
    <property type="component" value="Unassembled WGS sequence"/>
</dbReference>
<dbReference type="Gene3D" id="3.60.21.10">
    <property type="match status" value="1"/>
</dbReference>
<dbReference type="GO" id="GO:0016020">
    <property type="term" value="C:membrane"/>
    <property type="evidence" value="ECO:0007669"/>
    <property type="project" value="GOC"/>
</dbReference>
<accession>A0A395WBE5</accession>